<reference evidence="1 2" key="1">
    <citation type="submission" date="2023-09" db="EMBL/GenBank/DDBJ databases">
        <authorList>
            <person name="Wang M."/>
        </authorList>
    </citation>
    <scope>NUCLEOTIDE SEQUENCE [LARGE SCALE GENOMIC DNA]</scope>
    <source>
        <strain evidence="1">GT-2023</strain>
        <tissue evidence="1">Liver</tissue>
    </source>
</reference>
<gene>
    <name evidence="1" type="ORF">QQF64_007282</name>
</gene>
<comment type="caution">
    <text evidence="1">The sequence shown here is derived from an EMBL/GenBank/DDBJ whole genome shotgun (WGS) entry which is preliminary data.</text>
</comment>
<name>A0ABR3MDK3_9TELE</name>
<organism evidence="1 2">
    <name type="scientific">Cirrhinus molitorella</name>
    <name type="common">mud carp</name>
    <dbReference type="NCBI Taxonomy" id="172907"/>
    <lineage>
        <taxon>Eukaryota</taxon>
        <taxon>Metazoa</taxon>
        <taxon>Chordata</taxon>
        <taxon>Craniata</taxon>
        <taxon>Vertebrata</taxon>
        <taxon>Euteleostomi</taxon>
        <taxon>Actinopterygii</taxon>
        <taxon>Neopterygii</taxon>
        <taxon>Teleostei</taxon>
        <taxon>Ostariophysi</taxon>
        <taxon>Cypriniformes</taxon>
        <taxon>Cyprinidae</taxon>
        <taxon>Labeoninae</taxon>
        <taxon>Labeonini</taxon>
        <taxon>Cirrhinus</taxon>
    </lineage>
</organism>
<dbReference type="Proteomes" id="UP001558613">
    <property type="component" value="Unassembled WGS sequence"/>
</dbReference>
<protein>
    <submittedName>
        <fullName evidence="1">Uncharacterized protein</fullName>
    </submittedName>
</protein>
<accession>A0ABR3MDK3</accession>
<dbReference type="EMBL" id="JAYMGO010000014">
    <property type="protein sequence ID" value="KAL1262017.1"/>
    <property type="molecule type" value="Genomic_DNA"/>
</dbReference>
<keyword evidence="2" id="KW-1185">Reference proteome</keyword>
<proteinExistence type="predicted"/>
<evidence type="ECO:0000313" key="2">
    <source>
        <dbReference type="Proteomes" id="UP001558613"/>
    </source>
</evidence>
<evidence type="ECO:0000313" key="1">
    <source>
        <dbReference type="EMBL" id="KAL1262017.1"/>
    </source>
</evidence>
<sequence>MRELIHLRVEEKDGERERERGKVCEQRCLRLACDNGSASRFQHAFFPILFPPIRQGSSWSVEIPKGAQMRRLNKALDAHSKALLLILQVSAAPLWPVTCPEPCCFARL</sequence>